<organism evidence="2 3">
    <name type="scientific">Allomyces macrogynus (strain ATCC 38327)</name>
    <name type="common">Allomyces javanicus var. macrogynus</name>
    <dbReference type="NCBI Taxonomy" id="578462"/>
    <lineage>
        <taxon>Eukaryota</taxon>
        <taxon>Fungi</taxon>
        <taxon>Fungi incertae sedis</taxon>
        <taxon>Blastocladiomycota</taxon>
        <taxon>Blastocladiomycetes</taxon>
        <taxon>Blastocladiales</taxon>
        <taxon>Blastocladiaceae</taxon>
        <taxon>Allomyces</taxon>
    </lineage>
</organism>
<evidence type="ECO:0000256" key="1">
    <source>
        <dbReference type="SAM" id="MobiDB-lite"/>
    </source>
</evidence>
<evidence type="ECO:0000313" key="3">
    <source>
        <dbReference type="Proteomes" id="UP000054350"/>
    </source>
</evidence>
<dbReference type="GO" id="GO:0005634">
    <property type="term" value="C:nucleus"/>
    <property type="evidence" value="ECO:0007669"/>
    <property type="project" value="TreeGrafter"/>
</dbReference>
<evidence type="ECO:0000313" key="2">
    <source>
        <dbReference type="EMBL" id="KNE72495.1"/>
    </source>
</evidence>
<gene>
    <name evidence="2" type="ORF">AMAG_16537</name>
</gene>
<reference evidence="3" key="2">
    <citation type="submission" date="2009-11" db="EMBL/GenBank/DDBJ databases">
        <title>The Genome Sequence of Allomyces macrogynus strain ATCC 38327.</title>
        <authorList>
            <consortium name="The Broad Institute Genome Sequencing Platform"/>
            <person name="Russ C."/>
            <person name="Cuomo C."/>
            <person name="Shea T."/>
            <person name="Young S.K."/>
            <person name="Zeng Q."/>
            <person name="Koehrsen M."/>
            <person name="Haas B."/>
            <person name="Borodovsky M."/>
            <person name="Guigo R."/>
            <person name="Alvarado L."/>
            <person name="Berlin A."/>
            <person name="Borenstein D."/>
            <person name="Chen Z."/>
            <person name="Engels R."/>
            <person name="Freedman E."/>
            <person name="Gellesch M."/>
            <person name="Goldberg J."/>
            <person name="Griggs A."/>
            <person name="Gujja S."/>
            <person name="Heiman D."/>
            <person name="Hepburn T."/>
            <person name="Howarth C."/>
            <person name="Jen D."/>
            <person name="Larson L."/>
            <person name="Lewis B."/>
            <person name="Mehta T."/>
            <person name="Park D."/>
            <person name="Pearson M."/>
            <person name="Roberts A."/>
            <person name="Saif S."/>
            <person name="Shenoy N."/>
            <person name="Sisk P."/>
            <person name="Stolte C."/>
            <person name="Sykes S."/>
            <person name="Walk T."/>
            <person name="White J."/>
            <person name="Yandava C."/>
            <person name="Burger G."/>
            <person name="Gray M.W."/>
            <person name="Holland P.W.H."/>
            <person name="King N."/>
            <person name="Lang F.B.F."/>
            <person name="Roger A.J."/>
            <person name="Ruiz-Trillo I."/>
            <person name="Lander E."/>
            <person name="Nusbaum C."/>
        </authorList>
    </citation>
    <scope>NUCLEOTIDE SEQUENCE [LARGE SCALE GENOMIC DNA]</scope>
    <source>
        <strain evidence="3">ATCC 38327</strain>
    </source>
</reference>
<sequence length="539" mass="57152">MSDFTAFIGNVIDLDLAVFDDWLAGVRARSAPPAAGASMSPDDGSTSSPDENAAVNASAALSTVPSLIAATPSPPPSRKRALTTLSRASSQFRGIVTRATGNTNGVGGGMTASTSASSLSSSAADDALRRFRGANGLRGSKLLTEFRRAVTGTASPTSTPNTSAGTLPNASTAVAGVDAVRAAARAQALSLHVVSQYRIFDLIEPYLHRPRAWRTQMVVPVAVRQEVVDRYYGYDDAVVHELLGKKLNTKTRRAVEEAAERCGVRVAAARRAFENVKRVLKRCEDVCEDALAVGGDEVVDAVVDDFGLSRELAYRYACIMYMTTHRLDATKRKLAPFTCRDLLYAAAVFRQLWTTAPDSTGSTTAAAELALANLAQATKGIKSSFLASKDVMDEYRTASGTDMPLATFRSLVRGVFAIGTGLAQPNDWREVLVAMVEKVIEPGLVAVGQKPAELASVLDVLDSRLPVRIGDADEREGYSRLVQGIKLVALSMAQRLVDGDAADDERPLRVAIAEDVAALKLGGERSAGSAARESKTDLG</sequence>
<proteinExistence type="predicted"/>
<protein>
    <submittedName>
        <fullName evidence="2">Uncharacterized protein</fullName>
    </submittedName>
</protein>
<dbReference type="PANTHER" id="PTHR13223:SF2">
    <property type="entry name" value="ACIDIC FIBROBLAST GROWTH FACTOR INTRACELLULAR-BINDING PROTEIN"/>
    <property type="match status" value="1"/>
</dbReference>
<feature type="region of interest" description="Disordered" evidence="1">
    <location>
        <begin position="32"/>
        <end position="53"/>
    </location>
</feature>
<reference evidence="2 3" key="1">
    <citation type="submission" date="2009-11" db="EMBL/GenBank/DDBJ databases">
        <title>Annotation of Allomyces macrogynus ATCC 38327.</title>
        <authorList>
            <consortium name="The Broad Institute Genome Sequencing Platform"/>
            <person name="Russ C."/>
            <person name="Cuomo C."/>
            <person name="Burger G."/>
            <person name="Gray M.W."/>
            <person name="Holland P.W.H."/>
            <person name="King N."/>
            <person name="Lang F.B.F."/>
            <person name="Roger A.J."/>
            <person name="Ruiz-Trillo I."/>
            <person name="Young S.K."/>
            <person name="Zeng Q."/>
            <person name="Gargeya S."/>
            <person name="Fitzgerald M."/>
            <person name="Haas B."/>
            <person name="Abouelleil A."/>
            <person name="Alvarado L."/>
            <person name="Arachchi H.M."/>
            <person name="Berlin A."/>
            <person name="Chapman S.B."/>
            <person name="Gearin G."/>
            <person name="Goldberg J."/>
            <person name="Griggs A."/>
            <person name="Gujja S."/>
            <person name="Hansen M."/>
            <person name="Heiman D."/>
            <person name="Howarth C."/>
            <person name="Larimer J."/>
            <person name="Lui A."/>
            <person name="MacDonald P.J.P."/>
            <person name="McCowen C."/>
            <person name="Montmayeur A."/>
            <person name="Murphy C."/>
            <person name="Neiman D."/>
            <person name="Pearson M."/>
            <person name="Priest M."/>
            <person name="Roberts A."/>
            <person name="Saif S."/>
            <person name="Shea T."/>
            <person name="Sisk P."/>
            <person name="Stolte C."/>
            <person name="Sykes S."/>
            <person name="Wortman J."/>
            <person name="Nusbaum C."/>
            <person name="Birren B."/>
        </authorList>
    </citation>
    <scope>NUCLEOTIDE SEQUENCE [LARGE SCALE GENOMIC DNA]</scope>
    <source>
        <strain evidence="2 3">ATCC 38327</strain>
    </source>
</reference>
<dbReference type="InterPro" id="IPR008614">
    <property type="entry name" value="FIBP"/>
</dbReference>
<dbReference type="PANTHER" id="PTHR13223">
    <property type="entry name" value="ACIDIC FIBROBLAST GROWTH FACTOR INTRACELLULAR BINDING PROTEIN"/>
    <property type="match status" value="1"/>
</dbReference>
<dbReference type="Pfam" id="PF05427">
    <property type="entry name" value="FIBP"/>
    <property type="match status" value="1"/>
</dbReference>
<feature type="region of interest" description="Disordered" evidence="1">
    <location>
        <begin position="98"/>
        <end position="119"/>
    </location>
</feature>
<name>A0A0L0TCV1_ALLM3</name>
<dbReference type="eggNOG" id="ENOG502QPQ2">
    <property type="taxonomic scope" value="Eukaryota"/>
</dbReference>
<dbReference type="OrthoDB" id="16955at2759"/>
<dbReference type="VEuPathDB" id="FungiDB:AMAG_16537"/>
<keyword evidence="3" id="KW-1185">Reference proteome</keyword>
<dbReference type="STRING" id="578462.A0A0L0TCV1"/>
<dbReference type="Proteomes" id="UP000054350">
    <property type="component" value="Unassembled WGS sequence"/>
</dbReference>
<accession>A0A0L0TCV1</accession>
<dbReference type="EMBL" id="GG745380">
    <property type="protein sequence ID" value="KNE72495.1"/>
    <property type="molecule type" value="Genomic_DNA"/>
</dbReference>
<dbReference type="AlphaFoldDB" id="A0A0L0TCV1"/>